<accession>A0A348B122</accession>
<reference evidence="2" key="4">
    <citation type="submission" date="2020-09" db="EMBL/GenBank/DDBJ databases">
        <authorList>
            <person name="Sun Q."/>
            <person name="Ohkuma M."/>
        </authorList>
    </citation>
    <scope>NUCLEOTIDE SEQUENCE</scope>
    <source>
        <strain evidence="2">JCM 31740</strain>
    </source>
</reference>
<gene>
    <name evidence="2" type="ORF">GCM10007116_06040</name>
    <name evidence="1" type="ORF">HS1genome_0263</name>
</gene>
<reference evidence="1" key="3">
    <citation type="journal article" date="2019" name="BMC Res. Notes">
        <title>Complete genome sequence of the Sulfodiicoccus acidiphilus strain HS-1T, the first crenarchaeon that lacks polB3, isolated from an acidic hot spring in Ohwaku-dani, Hakone, Japan.</title>
        <authorList>
            <person name="Sakai H.D."/>
            <person name="Kurosawa N."/>
        </authorList>
    </citation>
    <scope>NUCLEOTIDE SEQUENCE</scope>
    <source>
        <strain evidence="1">HS-1</strain>
    </source>
</reference>
<organism evidence="1 3">
    <name type="scientific">Sulfodiicoccus acidiphilus</name>
    <dbReference type="NCBI Taxonomy" id="1670455"/>
    <lineage>
        <taxon>Archaea</taxon>
        <taxon>Thermoproteota</taxon>
        <taxon>Thermoprotei</taxon>
        <taxon>Sulfolobales</taxon>
        <taxon>Sulfolobaceae</taxon>
        <taxon>Sulfodiicoccus</taxon>
    </lineage>
</organism>
<evidence type="ECO:0000313" key="1">
    <source>
        <dbReference type="EMBL" id="BBD71874.1"/>
    </source>
</evidence>
<dbReference type="RefSeq" id="WP_126449183.1">
    <property type="nucleotide sequence ID" value="NZ_AP018553.1"/>
</dbReference>
<dbReference type="AlphaFoldDB" id="A0A348B122"/>
<reference evidence="2" key="1">
    <citation type="journal article" date="2014" name="Int. J. Syst. Evol. Microbiol.">
        <title>Complete genome sequence of Corynebacterium casei LMG S-19264T (=DSM 44701T), isolated from a smear-ripened cheese.</title>
        <authorList>
            <consortium name="US DOE Joint Genome Institute (JGI-PGF)"/>
            <person name="Walter F."/>
            <person name="Albersmeier A."/>
            <person name="Kalinowski J."/>
            <person name="Ruckert C."/>
        </authorList>
    </citation>
    <scope>NUCLEOTIDE SEQUENCE</scope>
    <source>
        <strain evidence="2">JCM 31740</strain>
    </source>
</reference>
<keyword evidence="3" id="KW-1185">Reference proteome</keyword>
<protein>
    <submittedName>
        <fullName evidence="1">RNase P p30-like protein</fullName>
    </submittedName>
</protein>
<evidence type="ECO:0000313" key="3">
    <source>
        <dbReference type="Proteomes" id="UP000276741"/>
    </source>
</evidence>
<dbReference type="InterPro" id="IPR016195">
    <property type="entry name" value="Pol/histidinol_Pase-like"/>
</dbReference>
<name>A0A348B122_9CREN</name>
<dbReference type="Proteomes" id="UP000616143">
    <property type="component" value="Unassembled WGS sequence"/>
</dbReference>
<dbReference type="GeneID" id="38665762"/>
<dbReference type="OrthoDB" id="35856at2157"/>
<dbReference type="KEGG" id="sacd:HS1genome_0263"/>
<dbReference type="Gene3D" id="3.20.20.140">
    <property type="entry name" value="Metal-dependent hydrolases"/>
    <property type="match status" value="1"/>
</dbReference>
<dbReference type="EMBL" id="AP018553">
    <property type="protein sequence ID" value="BBD71874.1"/>
    <property type="molecule type" value="Genomic_DNA"/>
</dbReference>
<dbReference type="EMBL" id="BMQS01000005">
    <property type="protein sequence ID" value="GGT91127.1"/>
    <property type="molecule type" value="Genomic_DNA"/>
</dbReference>
<proteinExistence type="predicted"/>
<dbReference type="SUPFAM" id="SSF89550">
    <property type="entry name" value="PHP domain-like"/>
    <property type="match status" value="1"/>
</dbReference>
<sequence>MEVVETCVKSPEAIPYLRAAGYNRFLTEGLGKPARNTFELYEPKEIRRTLMGKKGLKFVKPLSAEAFRAALMDHLVFALTIDESNVRLVRREVLSLARIHNKPIELLLNHSSSRTISTAIKWGRRWVHTIFFSSCASKMSEVWPPLVKVNFLVVHGATEAEALSWVFHSPLKVLGSVTSVSG</sequence>
<dbReference type="Proteomes" id="UP000276741">
    <property type="component" value="Chromosome"/>
</dbReference>
<reference evidence="3" key="2">
    <citation type="submission" date="2018-04" db="EMBL/GenBank/DDBJ databases">
        <title>Complete genome sequence of Sulfodiicoccus acidiphilus strain HS-1.</title>
        <authorList>
            <person name="Sakai H.D."/>
            <person name="Kurosawa N."/>
        </authorList>
    </citation>
    <scope>NUCLEOTIDE SEQUENCE [LARGE SCALE GENOMIC DNA]</scope>
    <source>
        <strain evidence="3">HS-1</strain>
    </source>
</reference>
<evidence type="ECO:0000313" key="2">
    <source>
        <dbReference type="EMBL" id="GGT91127.1"/>
    </source>
</evidence>